<evidence type="ECO:0000313" key="2">
    <source>
        <dbReference type="Proteomes" id="UP001370100"/>
    </source>
</evidence>
<dbReference type="Proteomes" id="UP001370100">
    <property type="component" value="Unassembled WGS sequence"/>
</dbReference>
<comment type="caution">
    <text evidence="1">The sequence shown here is derived from an EMBL/GenBank/DDBJ whole genome shotgun (WGS) entry which is preliminary data.</text>
</comment>
<dbReference type="RefSeq" id="WP_337714145.1">
    <property type="nucleotide sequence ID" value="NZ_JBBEGL010000003.1"/>
</dbReference>
<sequence>MADEPAIGVEVKATLEGDDVARELSALGLSGDGAQRQTIWFFDALDEDGELRLLTASIIVRLRQKKQGGKWTSTVKLRPAALDRLLDDFAPGSEAFGGDYKVEYDWSATPVLAASMDGKVKDDELAEVLTGAGDVGDLLSAEQHRLPREAGDPRPFRGLRPAGPVSALRWDDVTTRRLDDLRAEHWTYGREQRTFLELSLRAPDLEQAGEKRTLLLDDLADLGLSPDPDAPPKTETVLRDLLGA</sequence>
<reference evidence="1 2" key="1">
    <citation type="submission" date="2024-03" db="EMBL/GenBank/DDBJ databases">
        <title>Actinomycetospora sp. OC33-EN06, a novel actinomycete isolated from wild orchid (Aerides multiflora).</title>
        <authorList>
            <person name="Suriyachadkun C."/>
        </authorList>
    </citation>
    <scope>NUCLEOTIDE SEQUENCE [LARGE SCALE GENOMIC DNA]</scope>
    <source>
        <strain evidence="1 2">OC33-EN06</strain>
    </source>
</reference>
<proteinExistence type="predicted"/>
<gene>
    <name evidence="1" type="ORF">WCD41_14660</name>
</gene>
<organism evidence="1 2">
    <name type="scientific">Actinomycetospora aeridis</name>
    <dbReference type="NCBI Taxonomy" id="3129231"/>
    <lineage>
        <taxon>Bacteria</taxon>
        <taxon>Bacillati</taxon>
        <taxon>Actinomycetota</taxon>
        <taxon>Actinomycetes</taxon>
        <taxon>Pseudonocardiales</taxon>
        <taxon>Pseudonocardiaceae</taxon>
        <taxon>Actinomycetospora</taxon>
    </lineage>
</organism>
<protein>
    <recommendedName>
        <fullName evidence="3">CYTH domain-containing protein</fullName>
    </recommendedName>
</protein>
<dbReference type="EMBL" id="JBBEGL010000003">
    <property type="protein sequence ID" value="MEJ2887698.1"/>
    <property type="molecule type" value="Genomic_DNA"/>
</dbReference>
<accession>A0ABU8N5W3</accession>
<evidence type="ECO:0008006" key="3">
    <source>
        <dbReference type="Google" id="ProtNLM"/>
    </source>
</evidence>
<keyword evidence="2" id="KW-1185">Reference proteome</keyword>
<name>A0ABU8N5W3_9PSEU</name>
<evidence type="ECO:0000313" key="1">
    <source>
        <dbReference type="EMBL" id="MEJ2887698.1"/>
    </source>
</evidence>